<keyword evidence="5" id="KW-0378">Hydrolase</keyword>
<organism evidence="9 10">
    <name type="scientific">Roseateles toxinivorans</name>
    <dbReference type="NCBI Taxonomy" id="270368"/>
    <lineage>
        <taxon>Bacteria</taxon>
        <taxon>Pseudomonadati</taxon>
        <taxon>Pseudomonadota</taxon>
        <taxon>Betaproteobacteria</taxon>
        <taxon>Burkholderiales</taxon>
        <taxon>Sphaerotilaceae</taxon>
        <taxon>Roseateles</taxon>
    </lineage>
</organism>
<accession>A0A4R6QQM5</accession>
<protein>
    <recommendedName>
        <fullName evidence="8">PIN domain-containing protein</fullName>
    </recommendedName>
</protein>
<dbReference type="RefSeq" id="WP_133699911.1">
    <property type="nucleotide sequence ID" value="NZ_SNXS01000002.1"/>
</dbReference>
<dbReference type="GO" id="GO:0046872">
    <property type="term" value="F:metal ion binding"/>
    <property type="evidence" value="ECO:0007669"/>
    <property type="project" value="UniProtKB-KW"/>
</dbReference>
<keyword evidence="10" id="KW-1185">Reference proteome</keyword>
<comment type="cofactor">
    <cofactor evidence="1">
        <name>Mg(2+)</name>
        <dbReference type="ChEBI" id="CHEBI:18420"/>
    </cofactor>
</comment>
<evidence type="ECO:0000313" key="9">
    <source>
        <dbReference type="EMBL" id="TDP72445.1"/>
    </source>
</evidence>
<dbReference type="GO" id="GO:0004518">
    <property type="term" value="F:nuclease activity"/>
    <property type="evidence" value="ECO:0007669"/>
    <property type="project" value="UniProtKB-KW"/>
</dbReference>
<keyword evidence="4" id="KW-0479">Metal-binding</keyword>
<sequence>MYLIDTNVISEARKRAKADPGVIDFFARITADQIPAYLSVIAVGELRRGVELIRHRGDTQQAEILALWLDEVLDQYAGSILPLDADAAQVWGRLRVPHPEHELDKQIAAIALVNGLTVVTRNTADFTGTGVNLLNPFRLLGQTPS</sequence>
<dbReference type="InterPro" id="IPR002716">
    <property type="entry name" value="PIN_dom"/>
</dbReference>
<evidence type="ECO:0000256" key="3">
    <source>
        <dbReference type="ARBA" id="ARBA00022722"/>
    </source>
</evidence>
<name>A0A4R6QQM5_9BURK</name>
<keyword evidence="2" id="KW-1277">Toxin-antitoxin system</keyword>
<evidence type="ECO:0000256" key="5">
    <source>
        <dbReference type="ARBA" id="ARBA00022801"/>
    </source>
</evidence>
<gene>
    <name evidence="9" type="ORF">DES47_102190</name>
</gene>
<dbReference type="InterPro" id="IPR029060">
    <property type="entry name" value="PIN-like_dom_sf"/>
</dbReference>
<evidence type="ECO:0000256" key="7">
    <source>
        <dbReference type="ARBA" id="ARBA00038093"/>
    </source>
</evidence>
<dbReference type="InParanoid" id="A0A4R6QQM5"/>
<dbReference type="PANTHER" id="PTHR33653">
    <property type="entry name" value="RIBONUCLEASE VAPC2"/>
    <property type="match status" value="1"/>
</dbReference>
<proteinExistence type="inferred from homology"/>
<dbReference type="GO" id="GO:0016787">
    <property type="term" value="F:hydrolase activity"/>
    <property type="evidence" value="ECO:0007669"/>
    <property type="project" value="UniProtKB-KW"/>
</dbReference>
<dbReference type="Proteomes" id="UP000295361">
    <property type="component" value="Unassembled WGS sequence"/>
</dbReference>
<keyword evidence="3" id="KW-0540">Nuclease</keyword>
<reference evidence="9 10" key="1">
    <citation type="submission" date="2019-03" db="EMBL/GenBank/DDBJ databases">
        <title>Genomic Encyclopedia of Type Strains, Phase IV (KMG-IV): sequencing the most valuable type-strain genomes for metagenomic binning, comparative biology and taxonomic classification.</title>
        <authorList>
            <person name="Goeker M."/>
        </authorList>
    </citation>
    <scope>NUCLEOTIDE SEQUENCE [LARGE SCALE GENOMIC DNA]</scope>
    <source>
        <strain evidence="9 10">DSM 16998</strain>
    </source>
</reference>
<feature type="domain" description="PIN" evidence="8">
    <location>
        <begin position="2"/>
        <end position="123"/>
    </location>
</feature>
<dbReference type="PANTHER" id="PTHR33653:SF1">
    <property type="entry name" value="RIBONUCLEASE VAPC2"/>
    <property type="match status" value="1"/>
</dbReference>
<dbReference type="CDD" id="cd18746">
    <property type="entry name" value="PIN_VapC4-5_FitB-like"/>
    <property type="match status" value="1"/>
</dbReference>
<evidence type="ECO:0000313" key="10">
    <source>
        <dbReference type="Proteomes" id="UP000295361"/>
    </source>
</evidence>
<evidence type="ECO:0000259" key="8">
    <source>
        <dbReference type="Pfam" id="PF01850"/>
    </source>
</evidence>
<comment type="caution">
    <text evidence="9">The sequence shown here is derived from an EMBL/GenBank/DDBJ whole genome shotgun (WGS) entry which is preliminary data.</text>
</comment>
<dbReference type="InterPro" id="IPR050556">
    <property type="entry name" value="Type_II_TA_system_RNase"/>
</dbReference>
<evidence type="ECO:0000256" key="4">
    <source>
        <dbReference type="ARBA" id="ARBA00022723"/>
    </source>
</evidence>
<dbReference type="AlphaFoldDB" id="A0A4R6QQM5"/>
<dbReference type="SUPFAM" id="SSF88723">
    <property type="entry name" value="PIN domain-like"/>
    <property type="match status" value="1"/>
</dbReference>
<evidence type="ECO:0000256" key="2">
    <source>
        <dbReference type="ARBA" id="ARBA00022649"/>
    </source>
</evidence>
<evidence type="ECO:0000256" key="6">
    <source>
        <dbReference type="ARBA" id="ARBA00022842"/>
    </source>
</evidence>
<dbReference type="EMBL" id="SNXS01000002">
    <property type="protein sequence ID" value="TDP72445.1"/>
    <property type="molecule type" value="Genomic_DNA"/>
</dbReference>
<dbReference type="Pfam" id="PF01850">
    <property type="entry name" value="PIN"/>
    <property type="match status" value="1"/>
</dbReference>
<dbReference type="Gene3D" id="3.40.50.1010">
    <property type="entry name" value="5'-nuclease"/>
    <property type="match status" value="1"/>
</dbReference>
<keyword evidence="6" id="KW-0460">Magnesium</keyword>
<comment type="similarity">
    <text evidence="7">Belongs to the PINc/VapC protein family.</text>
</comment>
<dbReference type="OrthoDB" id="9804823at2"/>
<evidence type="ECO:0000256" key="1">
    <source>
        <dbReference type="ARBA" id="ARBA00001946"/>
    </source>
</evidence>